<evidence type="ECO:0000256" key="2">
    <source>
        <dbReference type="ARBA" id="ARBA00022603"/>
    </source>
</evidence>
<evidence type="ECO:0000256" key="4">
    <source>
        <dbReference type="ARBA" id="ARBA00022691"/>
    </source>
</evidence>
<dbReference type="PANTHER" id="PTHR11265">
    <property type="entry name" value="S-ADENOSYL-METHYLTRANSFERASE MRAW"/>
    <property type="match status" value="1"/>
</dbReference>
<dbReference type="PANTHER" id="PTHR11265:SF0">
    <property type="entry name" value="12S RRNA N4-METHYLCYTIDINE METHYLTRANSFERASE"/>
    <property type="match status" value="1"/>
</dbReference>
<accession>A0A3B0R8Z6</accession>
<protein>
    <submittedName>
        <fullName evidence="6">16S rRNA (Cytosine(1402)-N(4))-methyltransferase</fullName>
        <ecNumber evidence="6">2.1.1.199</ecNumber>
    </submittedName>
</protein>
<keyword evidence="2 6" id="KW-0489">Methyltransferase</keyword>
<dbReference type="EC" id="2.1.1.199" evidence="6"/>
<evidence type="ECO:0000256" key="5">
    <source>
        <dbReference type="SAM" id="MobiDB-lite"/>
    </source>
</evidence>
<sequence>MNVASDIPHDPRHFPVMGGEVLDLMAPVAGEVYVDGTFGAGGYSRALLEAADCTVYAIDRDPAVAETAKNMAAEFPGRFHLLPGCFSRMTELLVEKQVDTVNGVMLDIGVSSMQFDDAARGFSFQNDGPLSMRMSDQGLSAEDVVNDMAEGELADVIYQFGEEKKSRRIARAIVEARSLSRITRTAQLANIIEKAVGYKKYIKGRRQIHPATRTFQALRIHVNDELGELDRGLVAAEQILAAGGRLCVISFHSLEDRIIKKFFKQRSGIQSRGSRHLPQAEDDGGDSVPSFEMIVRGPMKPSKQEIEQNIRSRSAKLRCARRMNAAPWGSDKTGDEK</sequence>
<keyword evidence="4" id="KW-0949">S-adenosyl-L-methionine</keyword>
<dbReference type="PIRSF" id="PIRSF004486">
    <property type="entry name" value="MraW"/>
    <property type="match status" value="1"/>
</dbReference>
<dbReference type="CDD" id="cd02440">
    <property type="entry name" value="AdoMet_MTases"/>
    <property type="match status" value="1"/>
</dbReference>
<comment type="similarity">
    <text evidence="1">Belongs to the methyltransferase superfamily. RsmH family.</text>
</comment>
<feature type="region of interest" description="Disordered" evidence="5">
    <location>
        <begin position="270"/>
        <end position="337"/>
    </location>
</feature>
<dbReference type="GO" id="GO:0070475">
    <property type="term" value="P:rRNA base methylation"/>
    <property type="evidence" value="ECO:0007669"/>
    <property type="project" value="TreeGrafter"/>
</dbReference>
<dbReference type="InterPro" id="IPR023397">
    <property type="entry name" value="SAM-dep_MeTrfase_MraW_recog"/>
</dbReference>
<dbReference type="AlphaFoldDB" id="A0A3B0R8Z6"/>
<dbReference type="NCBIfam" id="TIGR00006">
    <property type="entry name" value="16S rRNA (cytosine(1402)-N(4))-methyltransferase RsmH"/>
    <property type="match status" value="1"/>
</dbReference>
<evidence type="ECO:0000313" key="6">
    <source>
        <dbReference type="EMBL" id="VAV87977.1"/>
    </source>
</evidence>
<dbReference type="Pfam" id="PF01795">
    <property type="entry name" value="Methyltransf_5"/>
    <property type="match status" value="1"/>
</dbReference>
<dbReference type="SUPFAM" id="SSF53335">
    <property type="entry name" value="S-adenosyl-L-methionine-dependent methyltransferases"/>
    <property type="match status" value="1"/>
</dbReference>
<organism evidence="6">
    <name type="scientific">hydrothermal vent metagenome</name>
    <dbReference type="NCBI Taxonomy" id="652676"/>
    <lineage>
        <taxon>unclassified sequences</taxon>
        <taxon>metagenomes</taxon>
        <taxon>ecological metagenomes</taxon>
    </lineage>
</organism>
<evidence type="ECO:0000256" key="3">
    <source>
        <dbReference type="ARBA" id="ARBA00022679"/>
    </source>
</evidence>
<dbReference type="Gene3D" id="3.40.50.150">
    <property type="entry name" value="Vaccinia Virus protein VP39"/>
    <property type="match status" value="1"/>
</dbReference>
<dbReference type="InterPro" id="IPR029063">
    <property type="entry name" value="SAM-dependent_MTases_sf"/>
</dbReference>
<dbReference type="InterPro" id="IPR002903">
    <property type="entry name" value="RsmH"/>
</dbReference>
<proteinExistence type="inferred from homology"/>
<dbReference type="HAMAP" id="MF_01007">
    <property type="entry name" value="16SrRNA_methyltr_H"/>
    <property type="match status" value="1"/>
</dbReference>
<evidence type="ECO:0000256" key="1">
    <source>
        <dbReference type="ARBA" id="ARBA00010396"/>
    </source>
</evidence>
<keyword evidence="3 6" id="KW-0808">Transferase</keyword>
<dbReference type="EMBL" id="UOED01000030">
    <property type="protein sequence ID" value="VAV87977.1"/>
    <property type="molecule type" value="Genomic_DNA"/>
</dbReference>
<name>A0A3B0R8Z6_9ZZZZ</name>
<gene>
    <name evidence="6" type="ORF">MNBD_ALPHA02-1176</name>
</gene>
<dbReference type="GO" id="GO:0071424">
    <property type="term" value="F:rRNA (cytosine-N4-)-methyltransferase activity"/>
    <property type="evidence" value="ECO:0007669"/>
    <property type="project" value="TreeGrafter"/>
</dbReference>
<dbReference type="Gene3D" id="1.10.150.170">
    <property type="entry name" value="Putative methyltransferase TM0872, insert domain"/>
    <property type="match status" value="1"/>
</dbReference>
<dbReference type="SUPFAM" id="SSF81799">
    <property type="entry name" value="Putative methyltransferase TM0872, insert domain"/>
    <property type="match status" value="1"/>
</dbReference>
<reference evidence="6" key="1">
    <citation type="submission" date="2018-06" db="EMBL/GenBank/DDBJ databases">
        <authorList>
            <person name="Zhirakovskaya E."/>
        </authorList>
    </citation>
    <scope>NUCLEOTIDE SEQUENCE</scope>
</reference>
<dbReference type="FunFam" id="1.10.150.170:FF:000003">
    <property type="entry name" value="Ribosomal RNA small subunit methyltransferase H"/>
    <property type="match status" value="1"/>
</dbReference>